<evidence type="ECO:0000313" key="2">
    <source>
        <dbReference type="Proteomes" id="UP001642483"/>
    </source>
</evidence>
<keyword evidence="2" id="KW-1185">Reference proteome</keyword>
<name>A0ABP0EW64_CLALP</name>
<sequence>MSIAEKTVRETLRKQRTKFSDLYNQRQQRPPIEVGKEVWLKDPLVPQEVLSKFSSSLQGLLHSGESATTHV</sequence>
<protein>
    <submittedName>
        <fullName evidence="1">Uncharacterized protein</fullName>
    </submittedName>
</protein>
<accession>A0ABP0EW64</accession>
<comment type="caution">
    <text evidence="1">The sequence shown here is derived from an EMBL/GenBank/DDBJ whole genome shotgun (WGS) entry which is preliminary data.</text>
</comment>
<reference evidence="1 2" key="1">
    <citation type="submission" date="2024-02" db="EMBL/GenBank/DDBJ databases">
        <authorList>
            <person name="Daric V."/>
            <person name="Darras S."/>
        </authorList>
    </citation>
    <scope>NUCLEOTIDE SEQUENCE [LARGE SCALE GENOMIC DNA]</scope>
</reference>
<dbReference type="EMBL" id="CAWYQH010000001">
    <property type="protein sequence ID" value="CAK8671637.1"/>
    <property type="molecule type" value="Genomic_DNA"/>
</dbReference>
<evidence type="ECO:0000313" key="1">
    <source>
        <dbReference type="EMBL" id="CAK8671637.1"/>
    </source>
</evidence>
<dbReference type="Proteomes" id="UP001642483">
    <property type="component" value="Unassembled WGS sequence"/>
</dbReference>
<gene>
    <name evidence="1" type="ORF">CVLEPA_LOCUS685</name>
</gene>
<organism evidence="1 2">
    <name type="scientific">Clavelina lepadiformis</name>
    <name type="common">Light-bulb sea squirt</name>
    <name type="synonym">Ascidia lepadiformis</name>
    <dbReference type="NCBI Taxonomy" id="159417"/>
    <lineage>
        <taxon>Eukaryota</taxon>
        <taxon>Metazoa</taxon>
        <taxon>Chordata</taxon>
        <taxon>Tunicata</taxon>
        <taxon>Ascidiacea</taxon>
        <taxon>Aplousobranchia</taxon>
        <taxon>Clavelinidae</taxon>
        <taxon>Clavelina</taxon>
    </lineage>
</organism>
<proteinExistence type="predicted"/>